<protein>
    <recommendedName>
        <fullName evidence="4">DUF3160 domain-containing protein</fullName>
    </recommendedName>
</protein>
<keyword evidence="1" id="KW-0732">Signal</keyword>
<evidence type="ECO:0000313" key="2">
    <source>
        <dbReference type="EMBL" id="ABI68677.1"/>
    </source>
</evidence>
<keyword evidence="3" id="KW-1185">Reference proteome</keyword>
<feature type="chain" id="PRO_5038922359" description="DUF3160 domain-containing protein" evidence="1">
    <location>
        <begin position="28"/>
        <end position="725"/>
    </location>
</feature>
<dbReference type="KEGG" id="swo:Swol_1370"/>
<dbReference type="STRING" id="335541.Swol_1370"/>
<dbReference type="RefSeq" id="WP_011640776.1">
    <property type="nucleotide sequence ID" value="NC_008346.1"/>
</dbReference>
<dbReference type="PROSITE" id="PS51257">
    <property type="entry name" value="PROKAR_LIPOPROTEIN"/>
    <property type="match status" value="1"/>
</dbReference>
<evidence type="ECO:0000256" key="1">
    <source>
        <dbReference type="SAM" id="SignalP"/>
    </source>
</evidence>
<dbReference type="InterPro" id="IPR022601">
    <property type="entry name" value="DUF3160"/>
</dbReference>
<feature type="signal peptide" evidence="1">
    <location>
        <begin position="1"/>
        <end position="27"/>
    </location>
</feature>
<accession>Q0AX77</accession>
<proteinExistence type="predicted"/>
<organism evidence="2 3">
    <name type="scientific">Syntrophomonas wolfei subsp. wolfei (strain DSM 2245B / Goettingen)</name>
    <dbReference type="NCBI Taxonomy" id="335541"/>
    <lineage>
        <taxon>Bacteria</taxon>
        <taxon>Bacillati</taxon>
        <taxon>Bacillota</taxon>
        <taxon>Clostridia</taxon>
        <taxon>Eubacteriales</taxon>
        <taxon>Syntrophomonadaceae</taxon>
        <taxon>Syntrophomonas</taxon>
    </lineage>
</organism>
<dbReference type="AlphaFoldDB" id="Q0AX77"/>
<evidence type="ECO:0000313" key="3">
    <source>
        <dbReference type="Proteomes" id="UP000001968"/>
    </source>
</evidence>
<dbReference type="Proteomes" id="UP000001968">
    <property type="component" value="Chromosome"/>
</dbReference>
<reference evidence="3" key="1">
    <citation type="journal article" date="2010" name="Environ. Microbiol.">
        <title>The genome of Syntrophomonas wolfei: new insights into syntrophic metabolism and biohydrogen production.</title>
        <authorList>
            <person name="Sieber J.R."/>
            <person name="Sims D.R."/>
            <person name="Han C."/>
            <person name="Kim E."/>
            <person name="Lykidis A."/>
            <person name="Lapidus A.L."/>
            <person name="McDonnald E."/>
            <person name="Rohlin L."/>
            <person name="Culley D.E."/>
            <person name="Gunsalus R."/>
            <person name="McInerney M.J."/>
        </authorList>
    </citation>
    <scope>NUCLEOTIDE SEQUENCE [LARGE SCALE GENOMIC DNA]</scope>
    <source>
        <strain evidence="3">DSM 2245B / Goettingen</strain>
    </source>
</reference>
<gene>
    <name evidence="2" type="ordered locus">Swol_1370</name>
</gene>
<name>Q0AX77_SYNWW</name>
<sequence length="725" mass="82451">MNHRRLGQQLWCGLLIVALLAMAGCHAGSSTGYKDSNSGAIALAQEFAPYKEISVQDTAIVKPYKVAPDLSNVINAERFDFSDNVQAALVKNGFVVLPAMGHEFFMTYELNRYDNVPNLITTDAVVHNYHLFYSHLLQNVEQQVLIPELKKLNANLMQRAETDYKDFKGTDWENAARRNLAFFTVGSRLLNPDTRIPAAVKAEVEQEISLIKKHDSTELSPVMAMGTKPDLIEGLKEDYTQYIPRGHYAKTDDLKQYFQSMMWYGRITFRLKDADETRSAILMTLALQNGIGAREWEKIYSTTNFMVGKSDDIGYHQYAELLEQAYGKNLTPKKIAVDSQGFDKFRQLARDLEPPVINSIPIFDATIQPDRDKEVLGFRFMGQRYTLDAEIFQHLIYREVTENPAGERRMLPSGLDVPAAMGSSTAETILNKQGAFEFNKYSTNMAKMQKYIAGLNDEWHQNLYWSWLYTLLPLTADKPDGYPSFMLNKAWNHKELATFLGSWAELKHDTILYTKQNYAEMGGGGMEEIDDRGYVEPNPHLYARLASLTAMTRDGLKMRGLIDQKDSQNMDQLYELVLQLKVISEKELANKALTEEEYELIRTFGGQLEHFWYEVYRGDGLESRSQISDFPAMLIADVATNPPAEVLEVGTGYVDNIYAVVPVAGTLRIAKGGVYSYYEFPWNAADRLTDQKWQEMIYNDKAPALPEWTANYRIKGTASINYSQD</sequence>
<dbReference type="SMART" id="SM01325">
    <property type="entry name" value="DUF3160"/>
    <property type="match status" value="1"/>
</dbReference>
<dbReference type="EMBL" id="CP000448">
    <property type="protein sequence ID" value="ABI68677.1"/>
    <property type="molecule type" value="Genomic_DNA"/>
</dbReference>
<dbReference type="Pfam" id="PF11369">
    <property type="entry name" value="DUF3160"/>
    <property type="match status" value="1"/>
</dbReference>
<evidence type="ECO:0008006" key="4">
    <source>
        <dbReference type="Google" id="ProtNLM"/>
    </source>
</evidence>
<dbReference type="eggNOG" id="COG4640">
    <property type="taxonomic scope" value="Bacteria"/>
</dbReference>
<dbReference type="HOGENOM" id="CLU_015670_1_0_9"/>